<sequence length="142" mass="15482">MLLLFLWLLVVSTTVIDASSTPEPFSGDVLFYRDVDKKNLLGTMAISVANRCYNMNCGHLDNNVSSITWSGLPKTATYEDETRAQVAFYVDKDCTGSSQHFATRWGGVSLAVAGLNDAVSSFMVLQFSAGIENGVRRICELG</sequence>
<keyword evidence="1" id="KW-0732">Signal</keyword>
<gene>
    <name evidence="2" type="ORF">PHYPSEUDO_004784</name>
</gene>
<evidence type="ECO:0000313" key="2">
    <source>
        <dbReference type="EMBL" id="KAG7382517.1"/>
    </source>
</evidence>
<protein>
    <submittedName>
        <fullName evidence="2">Uncharacterized protein</fullName>
    </submittedName>
</protein>
<evidence type="ECO:0000256" key="1">
    <source>
        <dbReference type="SAM" id="SignalP"/>
    </source>
</evidence>
<name>A0A8T1VMK6_9STRA</name>
<proteinExistence type="predicted"/>
<dbReference type="EMBL" id="JAGDFM010000205">
    <property type="protein sequence ID" value="KAG7382517.1"/>
    <property type="molecule type" value="Genomic_DNA"/>
</dbReference>
<comment type="caution">
    <text evidence="2">The sequence shown here is derived from an EMBL/GenBank/DDBJ whole genome shotgun (WGS) entry which is preliminary data.</text>
</comment>
<dbReference type="Proteomes" id="UP000694044">
    <property type="component" value="Unassembled WGS sequence"/>
</dbReference>
<dbReference type="OrthoDB" id="105517at2759"/>
<feature type="signal peptide" evidence="1">
    <location>
        <begin position="1"/>
        <end position="18"/>
    </location>
</feature>
<evidence type="ECO:0000313" key="3">
    <source>
        <dbReference type="Proteomes" id="UP000694044"/>
    </source>
</evidence>
<accession>A0A8T1VMK6</accession>
<keyword evidence="3" id="KW-1185">Reference proteome</keyword>
<dbReference type="AlphaFoldDB" id="A0A8T1VMK6"/>
<organism evidence="2 3">
    <name type="scientific">Phytophthora pseudosyringae</name>
    <dbReference type="NCBI Taxonomy" id="221518"/>
    <lineage>
        <taxon>Eukaryota</taxon>
        <taxon>Sar</taxon>
        <taxon>Stramenopiles</taxon>
        <taxon>Oomycota</taxon>
        <taxon>Peronosporomycetes</taxon>
        <taxon>Peronosporales</taxon>
        <taxon>Peronosporaceae</taxon>
        <taxon>Phytophthora</taxon>
    </lineage>
</organism>
<reference evidence="2" key="1">
    <citation type="submission" date="2021-02" db="EMBL/GenBank/DDBJ databases">
        <authorList>
            <person name="Palmer J.M."/>
        </authorList>
    </citation>
    <scope>NUCLEOTIDE SEQUENCE</scope>
    <source>
        <strain evidence="2">SCRP734</strain>
    </source>
</reference>
<feature type="chain" id="PRO_5035800315" evidence="1">
    <location>
        <begin position="19"/>
        <end position="142"/>
    </location>
</feature>